<evidence type="ECO:0000256" key="6">
    <source>
        <dbReference type="ARBA" id="ARBA00022833"/>
    </source>
</evidence>
<dbReference type="CDD" id="cd04275">
    <property type="entry name" value="ZnMc_pappalysin_like"/>
    <property type="match status" value="1"/>
</dbReference>
<dbReference type="OrthoDB" id="536211at2759"/>
<gene>
    <name evidence="11" type="ORF">CPB83DRAFT_223504</name>
</gene>
<feature type="signal peptide" evidence="9">
    <location>
        <begin position="1"/>
        <end position="18"/>
    </location>
</feature>
<dbReference type="PANTHER" id="PTHR47466">
    <property type="match status" value="1"/>
</dbReference>
<evidence type="ECO:0000256" key="1">
    <source>
        <dbReference type="ARBA" id="ARBA00008721"/>
    </source>
</evidence>
<protein>
    <submittedName>
        <fullName evidence="11">Metalloprotease</fullName>
    </submittedName>
</protein>
<dbReference type="InterPro" id="IPR024079">
    <property type="entry name" value="MetalloPept_cat_dom_sf"/>
</dbReference>
<keyword evidence="2" id="KW-0645">Protease</keyword>
<dbReference type="GO" id="GO:0008237">
    <property type="term" value="F:metallopeptidase activity"/>
    <property type="evidence" value="ECO:0007669"/>
    <property type="project" value="UniProtKB-KW"/>
</dbReference>
<name>A0A9P6EU98_9AGAR</name>
<keyword evidence="3" id="KW-0479">Metal-binding</keyword>
<keyword evidence="6" id="KW-0862">Zinc</keyword>
<dbReference type="Gene3D" id="3.40.390.10">
    <property type="entry name" value="Collagenase (Catalytic Domain)"/>
    <property type="match status" value="1"/>
</dbReference>
<sequence>MFHSTFFVLFVAISAVIGTPLTSNIERRVCGTTPSDSEVAAKEAHFQAHQVPARMLSAEAATIPIYWHVVYGSTNLTDGYIPDSQIAAQIDVMNKAYAPAKITWTLAGTDRTLNSDWFNNAGPDSTQQDAMKKALRKGGVNALNVYSVGFTSGSGQGLLGYATFPDEYQSAPSDDGVVMLYSSVPGGTTVPYDLGQTLTHEAGHWVGLYHTFQGGCTGAGDSVDDTPAEASPAFGCPAGRDTCTGGGVDPIHNFMDYTDDACMTEFTPGQVARLQSQIATYRSITA</sequence>
<evidence type="ECO:0000259" key="10">
    <source>
        <dbReference type="Pfam" id="PF05572"/>
    </source>
</evidence>
<accession>A0A9P6EU98</accession>
<dbReference type="Proteomes" id="UP000807306">
    <property type="component" value="Unassembled WGS sequence"/>
</dbReference>
<evidence type="ECO:0000256" key="5">
    <source>
        <dbReference type="ARBA" id="ARBA00022801"/>
    </source>
</evidence>
<keyword evidence="8" id="KW-1015">Disulfide bond</keyword>
<organism evidence="11 12">
    <name type="scientific">Crepidotus variabilis</name>
    <dbReference type="NCBI Taxonomy" id="179855"/>
    <lineage>
        <taxon>Eukaryota</taxon>
        <taxon>Fungi</taxon>
        <taxon>Dikarya</taxon>
        <taxon>Basidiomycota</taxon>
        <taxon>Agaricomycotina</taxon>
        <taxon>Agaricomycetes</taxon>
        <taxon>Agaricomycetidae</taxon>
        <taxon>Agaricales</taxon>
        <taxon>Agaricineae</taxon>
        <taxon>Crepidotaceae</taxon>
        <taxon>Crepidotus</taxon>
    </lineage>
</organism>
<evidence type="ECO:0000313" key="12">
    <source>
        <dbReference type="Proteomes" id="UP000807306"/>
    </source>
</evidence>
<keyword evidence="7 11" id="KW-0482">Metalloprotease</keyword>
<comment type="caution">
    <text evidence="11">The sequence shown here is derived from an EMBL/GenBank/DDBJ whole genome shotgun (WGS) entry which is preliminary data.</text>
</comment>
<evidence type="ECO:0000256" key="2">
    <source>
        <dbReference type="ARBA" id="ARBA00022670"/>
    </source>
</evidence>
<dbReference type="InterPro" id="IPR008754">
    <property type="entry name" value="Peptidase_M43"/>
</dbReference>
<reference evidence="11" key="1">
    <citation type="submission" date="2020-11" db="EMBL/GenBank/DDBJ databases">
        <authorList>
            <consortium name="DOE Joint Genome Institute"/>
            <person name="Ahrendt S."/>
            <person name="Riley R."/>
            <person name="Andreopoulos W."/>
            <person name="Labutti K."/>
            <person name="Pangilinan J."/>
            <person name="Ruiz-Duenas F.J."/>
            <person name="Barrasa J.M."/>
            <person name="Sanchez-Garcia M."/>
            <person name="Camarero S."/>
            <person name="Miyauchi S."/>
            <person name="Serrano A."/>
            <person name="Linde D."/>
            <person name="Babiker R."/>
            <person name="Drula E."/>
            <person name="Ayuso-Fernandez I."/>
            <person name="Pacheco R."/>
            <person name="Padilla G."/>
            <person name="Ferreira P."/>
            <person name="Barriuso J."/>
            <person name="Kellner H."/>
            <person name="Castanera R."/>
            <person name="Alfaro M."/>
            <person name="Ramirez L."/>
            <person name="Pisabarro A.G."/>
            <person name="Kuo A."/>
            <person name="Tritt A."/>
            <person name="Lipzen A."/>
            <person name="He G."/>
            <person name="Yan M."/>
            <person name="Ng V."/>
            <person name="Cullen D."/>
            <person name="Martin F."/>
            <person name="Rosso M.-N."/>
            <person name="Henrissat B."/>
            <person name="Hibbett D."/>
            <person name="Martinez A.T."/>
            <person name="Grigoriev I.V."/>
        </authorList>
    </citation>
    <scope>NUCLEOTIDE SEQUENCE</scope>
    <source>
        <strain evidence="11">CBS 506.95</strain>
    </source>
</reference>
<evidence type="ECO:0000256" key="3">
    <source>
        <dbReference type="ARBA" id="ARBA00022723"/>
    </source>
</evidence>
<feature type="domain" description="Peptidase M43 pregnancy-associated plasma-A" evidence="10">
    <location>
        <begin position="159"/>
        <end position="278"/>
    </location>
</feature>
<proteinExistence type="inferred from homology"/>
<dbReference type="EMBL" id="MU157825">
    <property type="protein sequence ID" value="KAF9534958.1"/>
    <property type="molecule type" value="Genomic_DNA"/>
</dbReference>
<evidence type="ECO:0000256" key="8">
    <source>
        <dbReference type="ARBA" id="ARBA00023157"/>
    </source>
</evidence>
<keyword evidence="12" id="KW-1185">Reference proteome</keyword>
<dbReference type="Pfam" id="PF05572">
    <property type="entry name" value="Peptidase_M43"/>
    <property type="match status" value="1"/>
</dbReference>
<dbReference type="GO" id="GO:0046872">
    <property type="term" value="F:metal ion binding"/>
    <property type="evidence" value="ECO:0007669"/>
    <property type="project" value="UniProtKB-KW"/>
</dbReference>
<comment type="similarity">
    <text evidence="1">Belongs to the peptidase M43B family.</text>
</comment>
<dbReference type="AlphaFoldDB" id="A0A9P6EU98"/>
<evidence type="ECO:0000256" key="4">
    <source>
        <dbReference type="ARBA" id="ARBA00022729"/>
    </source>
</evidence>
<keyword evidence="4 9" id="KW-0732">Signal</keyword>
<dbReference type="PANTHER" id="PTHR47466:SF1">
    <property type="entry name" value="METALLOPROTEASE MEP1 (AFU_ORTHOLOGUE AFUA_1G07730)-RELATED"/>
    <property type="match status" value="1"/>
</dbReference>
<keyword evidence="5" id="KW-0378">Hydrolase</keyword>
<evidence type="ECO:0000256" key="7">
    <source>
        <dbReference type="ARBA" id="ARBA00023049"/>
    </source>
</evidence>
<feature type="chain" id="PRO_5040214016" evidence="9">
    <location>
        <begin position="19"/>
        <end position="286"/>
    </location>
</feature>
<dbReference type="GO" id="GO:0006508">
    <property type="term" value="P:proteolysis"/>
    <property type="evidence" value="ECO:0007669"/>
    <property type="project" value="UniProtKB-KW"/>
</dbReference>
<evidence type="ECO:0000313" key="11">
    <source>
        <dbReference type="EMBL" id="KAF9534958.1"/>
    </source>
</evidence>
<evidence type="ECO:0000256" key="9">
    <source>
        <dbReference type="SAM" id="SignalP"/>
    </source>
</evidence>
<dbReference type="SUPFAM" id="SSF55486">
    <property type="entry name" value="Metalloproteases ('zincins'), catalytic domain"/>
    <property type="match status" value="1"/>
</dbReference>